<keyword evidence="2" id="KW-1185">Reference proteome</keyword>
<accession>A0A3N9UJP5</accession>
<organism evidence="1 2">
    <name type="scientific">Lysinibacillus composti</name>
    <dbReference type="NCBI Taxonomy" id="720633"/>
    <lineage>
        <taxon>Bacteria</taxon>
        <taxon>Bacillati</taxon>
        <taxon>Bacillota</taxon>
        <taxon>Bacilli</taxon>
        <taxon>Bacillales</taxon>
        <taxon>Bacillaceae</taxon>
        <taxon>Lysinibacillus</taxon>
    </lineage>
</organism>
<reference evidence="1 2" key="1">
    <citation type="journal article" date="2013" name="J. Microbiol.">
        <title>Lysinibacillus chungkukjangi sp. nov., isolated from Chungkukjang, Korean fermented soybean food.</title>
        <authorList>
            <person name="Kim S.J."/>
            <person name="Jang Y.H."/>
            <person name="Hamada M."/>
            <person name="Ahn J.H."/>
            <person name="Weon H.Y."/>
            <person name="Suzuki K."/>
            <person name="Whang K.S."/>
            <person name="Kwon S.W."/>
        </authorList>
    </citation>
    <scope>NUCLEOTIDE SEQUENCE [LARGE SCALE GENOMIC DNA]</scope>
    <source>
        <strain evidence="1 2">MCCC 1A12701</strain>
    </source>
</reference>
<dbReference type="EMBL" id="RRCT01000001">
    <property type="protein sequence ID" value="RQW76190.1"/>
    <property type="molecule type" value="Genomic_DNA"/>
</dbReference>
<protein>
    <submittedName>
        <fullName evidence="1">Uncharacterized protein</fullName>
    </submittedName>
</protein>
<proteinExistence type="predicted"/>
<dbReference type="Proteomes" id="UP000274033">
    <property type="component" value="Unassembled WGS sequence"/>
</dbReference>
<evidence type="ECO:0000313" key="1">
    <source>
        <dbReference type="EMBL" id="RQW76190.1"/>
    </source>
</evidence>
<evidence type="ECO:0000313" key="2">
    <source>
        <dbReference type="Proteomes" id="UP000274033"/>
    </source>
</evidence>
<dbReference type="RefSeq" id="WP_124761781.1">
    <property type="nucleotide sequence ID" value="NZ_JAFBDY010000001.1"/>
</dbReference>
<comment type="caution">
    <text evidence="1">The sequence shown here is derived from an EMBL/GenBank/DDBJ whole genome shotgun (WGS) entry which is preliminary data.</text>
</comment>
<sequence>MAKTASDIKHDIIFDLLVNILKERGIISERELTERFNNTVNLSKNLDEVTKQQVLEDFKQHH</sequence>
<dbReference type="AlphaFoldDB" id="A0A3N9UJP5"/>
<name>A0A3N9UJP5_9BACI</name>
<dbReference type="OrthoDB" id="2736536at2"/>
<gene>
    <name evidence="1" type="ORF">EBB45_01165</name>
</gene>